<dbReference type="GO" id="GO:0005737">
    <property type="term" value="C:cytoplasm"/>
    <property type="evidence" value="ECO:0007669"/>
    <property type="project" value="TreeGrafter"/>
</dbReference>
<proteinExistence type="inferred from homology"/>
<organism evidence="3">
    <name type="scientific">hydrothermal vent metagenome</name>
    <dbReference type="NCBI Taxonomy" id="652676"/>
    <lineage>
        <taxon>unclassified sequences</taxon>
        <taxon>metagenomes</taxon>
        <taxon>ecological metagenomes</taxon>
    </lineage>
</organism>
<sequence length="345" mass="38590">MTIPLFQVDAFSHELYKGNPAAVCILPEPATDLWMSNVAAEMNLSETAFVVPDYSKQTTEQFCNHYWLKWFTPSIEVDLCGHATLAAAKVLYDEAYCDSRQALKFYTRGGILTVQTQGEYIELTLPTNKFTIDKFCVDSISSVNIKSDDFKTNEIKTDKIKKDKIKTNEIKTHHDNTHNFTSAKFNTDSFITNNRGAAQQVMLALGISLDNKQAEAEAVIVSSESDFLLVLNNEQEVLEITPDYVALAAVNKRLIIISAKSGVQDPYDFVVRVFAPTCGINEDPVTGSAYCLLGPYWSQRLHTSNLTARQVSKRGGDLTMKVFEHSIVLRGQAIIVFKAELYDNQ</sequence>
<evidence type="ECO:0000256" key="2">
    <source>
        <dbReference type="ARBA" id="ARBA00023235"/>
    </source>
</evidence>
<dbReference type="Gene3D" id="3.10.310.10">
    <property type="entry name" value="Diaminopimelate Epimerase, Chain A, domain 1"/>
    <property type="match status" value="2"/>
</dbReference>
<reference evidence="3" key="1">
    <citation type="submission" date="2018-06" db="EMBL/GenBank/DDBJ databases">
        <authorList>
            <person name="Zhirakovskaya E."/>
        </authorList>
    </citation>
    <scope>NUCLEOTIDE SEQUENCE</scope>
</reference>
<dbReference type="GO" id="GO:0016853">
    <property type="term" value="F:isomerase activity"/>
    <property type="evidence" value="ECO:0007669"/>
    <property type="project" value="UniProtKB-KW"/>
</dbReference>
<dbReference type="AlphaFoldDB" id="A0A3B0YS09"/>
<keyword evidence="2" id="KW-0413">Isomerase</keyword>
<evidence type="ECO:0000313" key="3">
    <source>
        <dbReference type="EMBL" id="VAW78277.1"/>
    </source>
</evidence>
<dbReference type="PANTHER" id="PTHR13774">
    <property type="entry name" value="PHENAZINE BIOSYNTHESIS PROTEIN"/>
    <property type="match status" value="1"/>
</dbReference>
<dbReference type="InterPro" id="IPR003719">
    <property type="entry name" value="Phenazine_PhzF-like"/>
</dbReference>
<dbReference type="NCBIfam" id="TIGR00654">
    <property type="entry name" value="PhzF_family"/>
    <property type="match status" value="1"/>
</dbReference>
<dbReference type="PIRSF" id="PIRSF016184">
    <property type="entry name" value="PhzC_PhzF"/>
    <property type="match status" value="1"/>
</dbReference>
<name>A0A3B0YS09_9ZZZZ</name>
<dbReference type="Pfam" id="PF02567">
    <property type="entry name" value="PhzC-PhzF"/>
    <property type="match status" value="1"/>
</dbReference>
<comment type="similarity">
    <text evidence="1">Belongs to the PhzF family.</text>
</comment>
<accession>A0A3B0YS09</accession>
<dbReference type="EMBL" id="UOFL01000146">
    <property type="protein sequence ID" value="VAW78277.1"/>
    <property type="molecule type" value="Genomic_DNA"/>
</dbReference>
<dbReference type="PANTHER" id="PTHR13774:SF17">
    <property type="entry name" value="PHENAZINE BIOSYNTHESIS-LIKE DOMAIN-CONTAINING PROTEIN"/>
    <property type="match status" value="1"/>
</dbReference>
<gene>
    <name evidence="3" type="ORF">MNBD_GAMMA12-1191</name>
</gene>
<evidence type="ECO:0000256" key="1">
    <source>
        <dbReference type="ARBA" id="ARBA00008270"/>
    </source>
</evidence>
<dbReference type="SUPFAM" id="SSF54506">
    <property type="entry name" value="Diaminopimelate epimerase-like"/>
    <property type="match status" value="1"/>
</dbReference>
<protein>
    <submittedName>
        <fullName evidence="3">Phenazine biosynthesis protein PhzF like</fullName>
    </submittedName>
</protein>